<sequence>MMKKVYVVCGMVLVLLLLLVELSFKVDAFNCNPSELSPCLQAITSNVPPSTTCCQKLMEQKPCLCGYLQNPDLKQYIVSPGAKRVSLSCGVPYPTC</sequence>
<dbReference type="InterPro" id="IPR016140">
    <property type="entry name" value="Bifunc_inhib/LTP/seed_store"/>
</dbReference>
<dbReference type="EMBL" id="WOCE01000028">
    <property type="protein sequence ID" value="KAE9584418.1"/>
    <property type="molecule type" value="Genomic_DNA"/>
</dbReference>
<protein>
    <submittedName>
        <fullName evidence="6">Putative bifunctional inhibitor/plant lipid transfer protein/seed storage helical</fullName>
    </submittedName>
</protein>
<dbReference type="PANTHER" id="PTHR33214">
    <property type="entry name" value="BIFUNCTIONAL INHIBITOR/LIPID-TRANSFER PROTEIN/SEED STORAGE 2S ALBUMIN SUPERFAMILY PROTEIN"/>
    <property type="match status" value="1"/>
</dbReference>
<evidence type="ECO:0000256" key="2">
    <source>
        <dbReference type="ARBA" id="ARBA00023121"/>
    </source>
</evidence>
<name>A0A6A4NCQ5_LUPAL</name>
<dbReference type="AlphaFoldDB" id="A0A6A4NCQ5"/>
<dbReference type="GO" id="GO:0006869">
    <property type="term" value="P:lipid transport"/>
    <property type="evidence" value="ECO:0007669"/>
    <property type="project" value="InterPro"/>
</dbReference>
<dbReference type="EMBL" id="WOCE01000028">
    <property type="protein sequence ID" value="KAE9584415.1"/>
    <property type="molecule type" value="Genomic_DNA"/>
</dbReference>
<dbReference type="Gene3D" id="1.10.110.10">
    <property type="entry name" value="Plant lipid-transfer and hydrophobic proteins"/>
    <property type="match status" value="1"/>
</dbReference>
<keyword evidence="2" id="KW-0446">Lipid-binding</keyword>
<evidence type="ECO:0000259" key="4">
    <source>
        <dbReference type="Pfam" id="PF14368"/>
    </source>
</evidence>
<dbReference type="GO" id="GO:0008289">
    <property type="term" value="F:lipid binding"/>
    <property type="evidence" value="ECO:0007669"/>
    <property type="project" value="UniProtKB-KW"/>
</dbReference>
<evidence type="ECO:0000313" key="6">
    <source>
        <dbReference type="EMBL" id="KAE9584418.1"/>
    </source>
</evidence>
<keyword evidence="1" id="KW-0813">Transport</keyword>
<feature type="signal peptide" evidence="3">
    <location>
        <begin position="1"/>
        <end position="28"/>
    </location>
</feature>
<feature type="chain" id="PRO_5040606828" evidence="3">
    <location>
        <begin position="29"/>
        <end position="96"/>
    </location>
</feature>
<keyword evidence="7" id="KW-1185">Reference proteome</keyword>
<dbReference type="PANTHER" id="PTHR33214:SF44">
    <property type="entry name" value="NON-SPECIFIC LIPID TRANSFER PROTEIN GPI-ANCHORED 33"/>
    <property type="match status" value="1"/>
</dbReference>
<reference evidence="6" key="2">
    <citation type="journal article" date="2020" name="Nat. Commun.">
        <title>High-quality genome sequence of white lupin provides insight into soil exploration and seed quality.</title>
        <authorList>
            <person name="Hufnagel B."/>
            <person name="Marques A."/>
            <person name="Soriano A."/>
            <person name="Marques L."/>
            <person name="Divol F."/>
            <person name="Doumas P."/>
            <person name="Sallet E."/>
            <person name="Mancinotti D."/>
            <person name="Carrere S."/>
            <person name="Marande W."/>
            <person name="Arribat S."/>
            <person name="Keller J."/>
            <person name="Huneau C."/>
            <person name="Blein T."/>
            <person name="Aime D."/>
            <person name="Laguerre M."/>
            <person name="Taylor J."/>
            <person name="Schubert V."/>
            <person name="Nelson M."/>
            <person name="Geu-Flores F."/>
            <person name="Crespi M."/>
            <person name="Gallardo K."/>
            <person name="Delaux P.M."/>
            <person name="Salse J."/>
            <person name="Berges H."/>
            <person name="Guyot R."/>
            <person name="Gouzy J."/>
            <person name="Peret B."/>
        </authorList>
    </citation>
    <scope>NUCLEOTIDE SEQUENCE</scope>
    <source>
        <tissue evidence="6">Leaves</tissue>
    </source>
</reference>
<reference evidence="7" key="1">
    <citation type="journal article" date="2020" name="Nat. Commun.">
        <title>Genome sequence of the cluster root forming white lupin.</title>
        <authorList>
            <person name="Hufnagel B."/>
            <person name="Marques A."/>
            <person name="Soriano A."/>
            <person name="Marques L."/>
            <person name="Divol F."/>
            <person name="Doumas P."/>
            <person name="Sallet E."/>
            <person name="Mancinotti D."/>
            <person name="Carrere S."/>
            <person name="Marande W."/>
            <person name="Arribat S."/>
            <person name="Keller J."/>
            <person name="Huneau C."/>
            <person name="Blein T."/>
            <person name="Aime D."/>
            <person name="Laguerre M."/>
            <person name="Taylor J."/>
            <person name="Schubert V."/>
            <person name="Nelson M."/>
            <person name="Geu-Flores F."/>
            <person name="Crespi M."/>
            <person name="Gallardo-Guerrero K."/>
            <person name="Delaux P.-M."/>
            <person name="Salse J."/>
            <person name="Berges H."/>
            <person name="Guyot R."/>
            <person name="Gouzy J."/>
            <person name="Peret B."/>
        </authorList>
    </citation>
    <scope>NUCLEOTIDE SEQUENCE [LARGE SCALE GENOMIC DNA]</scope>
    <source>
        <strain evidence="7">cv. Amiga</strain>
    </source>
</reference>
<dbReference type="InterPro" id="IPR036312">
    <property type="entry name" value="Bifun_inhib/LTP/seed_sf"/>
</dbReference>
<evidence type="ECO:0000256" key="3">
    <source>
        <dbReference type="SAM" id="SignalP"/>
    </source>
</evidence>
<evidence type="ECO:0000256" key="1">
    <source>
        <dbReference type="ARBA" id="ARBA00022448"/>
    </source>
</evidence>
<proteinExistence type="predicted"/>
<evidence type="ECO:0000313" key="7">
    <source>
        <dbReference type="Proteomes" id="UP000447434"/>
    </source>
</evidence>
<accession>A0A6A4NCQ5</accession>
<dbReference type="InterPro" id="IPR033872">
    <property type="entry name" value="nsLTP2"/>
</dbReference>
<dbReference type="SUPFAM" id="SSF47699">
    <property type="entry name" value="Bifunctional inhibitor/lipid-transfer protein/seed storage 2S albumin"/>
    <property type="match status" value="1"/>
</dbReference>
<evidence type="ECO:0000313" key="5">
    <source>
        <dbReference type="EMBL" id="KAE9584415.1"/>
    </source>
</evidence>
<dbReference type="CDD" id="cd01959">
    <property type="entry name" value="nsLTP2"/>
    <property type="match status" value="1"/>
</dbReference>
<gene>
    <name evidence="5" type="ORF">Lalb_Chr00c03g0404221</name>
    <name evidence="6" type="ORF">Lalb_Chr00c03g0404271</name>
</gene>
<dbReference type="OrthoDB" id="665742at2759"/>
<keyword evidence="3" id="KW-0732">Signal</keyword>
<dbReference type="Proteomes" id="UP000447434">
    <property type="component" value="Unassembled WGS sequence"/>
</dbReference>
<feature type="domain" description="Bifunctional inhibitor/plant lipid transfer protein/seed storage helical" evidence="4">
    <location>
        <begin position="30"/>
        <end position="92"/>
    </location>
</feature>
<organism evidence="6 7">
    <name type="scientific">Lupinus albus</name>
    <name type="common">White lupine</name>
    <name type="synonym">Lupinus termis</name>
    <dbReference type="NCBI Taxonomy" id="3870"/>
    <lineage>
        <taxon>Eukaryota</taxon>
        <taxon>Viridiplantae</taxon>
        <taxon>Streptophyta</taxon>
        <taxon>Embryophyta</taxon>
        <taxon>Tracheophyta</taxon>
        <taxon>Spermatophyta</taxon>
        <taxon>Magnoliopsida</taxon>
        <taxon>eudicotyledons</taxon>
        <taxon>Gunneridae</taxon>
        <taxon>Pentapetalae</taxon>
        <taxon>rosids</taxon>
        <taxon>fabids</taxon>
        <taxon>Fabales</taxon>
        <taxon>Fabaceae</taxon>
        <taxon>Papilionoideae</taxon>
        <taxon>50 kb inversion clade</taxon>
        <taxon>genistoids sensu lato</taxon>
        <taxon>core genistoids</taxon>
        <taxon>Genisteae</taxon>
        <taxon>Lupinus</taxon>
    </lineage>
</organism>
<dbReference type="Pfam" id="PF14368">
    <property type="entry name" value="LTP_2"/>
    <property type="match status" value="1"/>
</dbReference>
<comment type="caution">
    <text evidence="6">The sequence shown here is derived from an EMBL/GenBank/DDBJ whole genome shotgun (WGS) entry which is preliminary data.</text>
</comment>